<proteinExistence type="predicted"/>
<dbReference type="AlphaFoldDB" id="A0AAU9EMH9"/>
<evidence type="ECO:0000313" key="2">
    <source>
        <dbReference type="EMBL" id="BEP28476.1"/>
    </source>
</evidence>
<reference evidence="2 3" key="1">
    <citation type="submission" date="2023-08" db="EMBL/GenBank/DDBJ databases">
        <title>Helicovermis profunda gen. nov., sp. nov., a novel mesophilic, fermentative bacterium within the Bacillota from a deep-sea hydrothermal vent chimney.</title>
        <authorList>
            <person name="Miyazaki U."/>
            <person name="Mizutani D."/>
            <person name="Hashimoto Y."/>
            <person name="Tame A."/>
            <person name="Sawayama S."/>
            <person name="Miyazaki J."/>
            <person name="Takai K."/>
            <person name="Nakagawa S."/>
        </authorList>
    </citation>
    <scope>NUCLEOTIDE SEQUENCE [LARGE SCALE GENOMIC DNA]</scope>
    <source>
        <strain evidence="2 3">S502</strain>
    </source>
</reference>
<keyword evidence="1" id="KW-0472">Membrane</keyword>
<feature type="transmembrane region" description="Helical" evidence="1">
    <location>
        <begin position="9"/>
        <end position="26"/>
    </location>
</feature>
<feature type="transmembrane region" description="Helical" evidence="1">
    <location>
        <begin position="32"/>
        <end position="55"/>
    </location>
</feature>
<protein>
    <submittedName>
        <fullName evidence="2">Uncharacterized protein</fullName>
    </submittedName>
</protein>
<dbReference type="RefSeq" id="WP_338536793.1">
    <property type="nucleotide sequence ID" value="NZ_AP028654.1"/>
</dbReference>
<dbReference type="KEGG" id="hprf:HLPR_08070"/>
<keyword evidence="3" id="KW-1185">Reference proteome</keyword>
<sequence length="57" mass="6383">MFGSLRKIGVYIFIFSVLLSIGLKYINMDQYIRIALSTFGIGTGVVFMMFGSNLIPK</sequence>
<organism evidence="2 3">
    <name type="scientific">Helicovermis profundi</name>
    <dbReference type="NCBI Taxonomy" id="3065157"/>
    <lineage>
        <taxon>Bacteria</taxon>
        <taxon>Bacillati</taxon>
        <taxon>Bacillota</taxon>
        <taxon>Clostridia</taxon>
        <taxon>Helicovermis</taxon>
    </lineage>
</organism>
<gene>
    <name evidence="2" type="ORF">HLPR_08070</name>
</gene>
<evidence type="ECO:0000313" key="3">
    <source>
        <dbReference type="Proteomes" id="UP001321786"/>
    </source>
</evidence>
<name>A0AAU9EMH9_9FIRM</name>
<evidence type="ECO:0000256" key="1">
    <source>
        <dbReference type="SAM" id="Phobius"/>
    </source>
</evidence>
<dbReference type="EMBL" id="AP028654">
    <property type="protein sequence ID" value="BEP28476.1"/>
    <property type="molecule type" value="Genomic_DNA"/>
</dbReference>
<accession>A0AAU9EMH9</accession>
<dbReference type="Proteomes" id="UP001321786">
    <property type="component" value="Chromosome"/>
</dbReference>
<keyword evidence="1" id="KW-1133">Transmembrane helix</keyword>
<keyword evidence="1" id="KW-0812">Transmembrane</keyword>